<protein>
    <submittedName>
        <fullName evidence="2">Uncharacterized protein</fullName>
    </submittedName>
</protein>
<evidence type="ECO:0000313" key="2">
    <source>
        <dbReference type="EMBL" id="CAD5210127.1"/>
    </source>
</evidence>
<gene>
    <name evidence="2" type="ORF">BOKJ2_LOCUS3032</name>
</gene>
<keyword evidence="3" id="KW-1185">Reference proteome</keyword>
<reference evidence="2" key="1">
    <citation type="submission" date="2020-09" db="EMBL/GenBank/DDBJ databases">
        <authorList>
            <person name="Kikuchi T."/>
        </authorList>
    </citation>
    <scope>NUCLEOTIDE SEQUENCE</scope>
    <source>
        <strain evidence="2">SH1</strain>
    </source>
</reference>
<proteinExistence type="predicted"/>
<feature type="transmembrane region" description="Helical" evidence="1">
    <location>
        <begin position="270"/>
        <end position="297"/>
    </location>
</feature>
<dbReference type="Proteomes" id="UP000614601">
    <property type="component" value="Unassembled WGS sequence"/>
</dbReference>
<dbReference type="Proteomes" id="UP000783686">
    <property type="component" value="Unassembled WGS sequence"/>
</dbReference>
<name>A0A811K3R0_9BILA</name>
<dbReference type="EMBL" id="CAJFDH010000002">
    <property type="protein sequence ID" value="CAD5210127.1"/>
    <property type="molecule type" value="Genomic_DNA"/>
</dbReference>
<organism evidence="2 3">
    <name type="scientific">Bursaphelenchus okinawaensis</name>
    <dbReference type="NCBI Taxonomy" id="465554"/>
    <lineage>
        <taxon>Eukaryota</taxon>
        <taxon>Metazoa</taxon>
        <taxon>Ecdysozoa</taxon>
        <taxon>Nematoda</taxon>
        <taxon>Chromadorea</taxon>
        <taxon>Rhabditida</taxon>
        <taxon>Tylenchina</taxon>
        <taxon>Tylenchomorpha</taxon>
        <taxon>Aphelenchoidea</taxon>
        <taxon>Aphelenchoididae</taxon>
        <taxon>Bursaphelenchus</taxon>
    </lineage>
</organism>
<keyword evidence="1" id="KW-0472">Membrane</keyword>
<dbReference type="EMBL" id="CAJFCW020000002">
    <property type="protein sequence ID" value="CAG9090719.1"/>
    <property type="molecule type" value="Genomic_DNA"/>
</dbReference>
<accession>A0A811K3R0</accession>
<evidence type="ECO:0000313" key="3">
    <source>
        <dbReference type="Proteomes" id="UP000614601"/>
    </source>
</evidence>
<dbReference type="AlphaFoldDB" id="A0A811K3R0"/>
<sequence length="337" mass="36923">MAFNAELLRKVLDSNVLKARPSQVICAKFLSFKQNGKSVVRSTVSVCPHHSSGKTEDTFELYEDGVTILNYVFSLKNIDNLYVYGQKGNEFVVLKFEKTDGVVDEFENERKLWMVGDILLSQSNGHALKFYSEKRPRIFAKDVDLFNEKVIGSVENGDLWFPDSSCKTFESGEENKLVESTCSDPNQLLLSFAALKAQGATLSDDEANANNFAILFYEQAPTTTTTSTTSTTTTPLVTEVDFTLPEESTVFVSTIGAGNGTTDSSGSSNLVYVGIGCAVVGLLVVVIVAIVACIYFYRKKKKADPVDSSSLKTAVQAPFSEVHVGPDLNHRTLRLNV</sequence>
<keyword evidence="1" id="KW-0812">Transmembrane</keyword>
<evidence type="ECO:0000256" key="1">
    <source>
        <dbReference type="SAM" id="Phobius"/>
    </source>
</evidence>
<keyword evidence="1" id="KW-1133">Transmembrane helix</keyword>
<comment type="caution">
    <text evidence="2">The sequence shown here is derived from an EMBL/GenBank/DDBJ whole genome shotgun (WGS) entry which is preliminary data.</text>
</comment>